<feature type="transmembrane region" description="Helical" evidence="8">
    <location>
        <begin position="115"/>
        <end position="134"/>
    </location>
</feature>
<keyword evidence="11" id="KW-1185">Reference proteome</keyword>
<comment type="similarity">
    <text evidence="2 7">Belongs to the major facilitator superfamily. Sugar transporter (TC 2.A.1.1) family.</text>
</comment>
<feature type="transmembrane region" description="Helical" evidence="8">
    <location>
        <begin position="296"/>
        <end position="315"/>
    </location>
</feature>
<dbReference type="InterPro" id="IPR050360">
    <property type="entry name" value="MFS_Sugar_Transporters"/>
</dbReference>
<dbReference type="FunFam" id="1.20.1250.20:FF:000078">
    <property type="entry name" value="MFS maltose transporter, putative"/>
    <property type="match status" value="1"/>
</dbReference>
<evidence type="ECO:0000259" key="9">
    <source>
        <dbReference type="PROSITE" id="PS50850"/>
    </source>
</evidence>
<feature type="domain" description="Major facilitator superfamily (MFS) profile" evidence="9">
    <location>
        <begin position="39"/>
        <end position="483"/>
    </location>
</feature>
<dbReference type="GO" id="GO:0016020">
    <property type="term" value="C:membrane"/>
    <property type="evidence" value="ECO:0007669"/>
    <property type="project" value="UniProtKB-SubCell"/>
</dbReference>
<evidence type="ECO:0000256" key="8">
    <source>
        <dbReference type="SAM" id="Phobius"/>
    </source>
</evidence>
<dbReference type="PANTHER" id="PTHR48022:SF5">
    <property type="entry name" value="ALPHA-GLUCOSIDES PERMEASE MPH2-RELATED"/>
    <property type="match status" value="1"/>
</dbReference>
<feature type="transmembrane region" description="Helical" evidence="8">
    <location>
        <begin position="213"/>
        <end position="234"/>
    </location>
</feature>
<dbReference type="Gene3D" id="1.20.1250.20">
    <property type="entry name" value="MFS general substrate transporter like domains"/>
    <property type="match status" value="1"/>
</dbReference>
<dbReference type="GO" id="GO:0005351">
    <property type="term" value="F:carbohydrate:proton symporter activity"/>
    <property type="evidence" value="ECO:0007669"/>
    <property type="project" value="TreeGrafter"/>
</dbReference>
<dbReference type="InterPro" id="IPR020846">
    <property type="entry name" value="MFS_dom"/>
</dbReference>
<dbReference type="InterPro" id="IPR036259">
    <property type="entry name" value="MFS_trans_sf"/>
</dbReference>
<feature type="transmembrane region" description="Helical" evidence="8">
    <location>
        <begin position="335"/>
        <end position="355"/>
    </location>
</feature>
<dbReference type="PANTHER" id="PTHR48022">
    <property type="entry name" value="PLASTIDIC GLUCOSE TRANSPORTER 4"/>
    <property type="match status" value="1"/>
</dbReference>
<proteinExistence type="inferred from homology"/>
<gene>
    <name evidence="10" type="ORF">CDD81_5416</name>
</gene>
<reference evidence="10 11" key="1">
    <citation type="submission" date="2017-06" db="EMBL/GenBank/DDBJ databases">
        <title>Ant-infecting Ophiocordyceps genomes reveal a high diversity of potential behavioral manipulation genes and a possible major role for enterotoxins.</title>
        <authorList>
            <person name="De Bekker C."/>
            <person name="Evans H.C."/>
            <person name="Brachmann A."/>
            <person name="Hughes D.P."/>
        </authorList>
    </citation>
    <scope>NUCLEOTIDE SEQUENCE [LARGE SCALE GENOMIC DNA]</scope>
    <source>
        <strain evidence="10 11">Map64</strain>
    </source>
</reference>
<feature type="transmembrane region" description="Helical" evidence="8">
    <location>
        <begin position="83"/>
        <end position="103"/>
    </location>
</feature>
<keyword evidence="3 7" id="KW-0813">Transport</keyword>
<sequence length="527" mass="57595">MASAEDFAFLVSQARSATAREHGMTLWEGMRLYPKAMAWSMAVSLVVVMEGFDNALIGSFYALPAFRRTYGEPLPDGSYGLSAPWQAGLSGAMNAGQVLGLLLNGFIAERLGYRNTMVLALGATVALVPLLFFAHNVQMLVAGEILLGLPLGIFQTLSIAYAADVSPIVLRGPLTMYVNLSWVIGQLLALCVLRVLVNNTSEWSYRIPFAIEWAWPAAMLAVMVFAPESPWWFARQGRRDDALKSLHRLVSRPTKIEFDAGKTVDMMLHAVEIEKSLTEGTGYRDCFRGIDARRTAISCLIMASQNLCGAGLMAYSTYFYEQAGLPTSESFTLSAVQYAIGFGGTLLGILLISYLGRRPLFIAGLLLLATVLATIGILAAVSDGPRTSWAIGSLLLVFVLVYDCTVGAPAYILVAEMSSTRLRSKTLVISRILYNVLGIVNSVIIPYMLNPTAWNWKGKSGFFWAALCLLCALSCWFFLPETRGRTYSELDMLFYHQVPARAFKSADANPFSYELGPRRNSGATSTG</sequence>
<feature type="transmembrane region" description="Helical" evidence="8">
    <location>
        <begin position="461"/>
        <end position="479"/>
    </location>
</feature>
<feature type="transmembrane region" description="Helical" evidence="8">
    <location>
        <begin position="426"/>
        <end position="449"/>
    </location>
</feature>
<organism evidence="10 11">
    <name type="scientific">Ophiocordyceps australis</name>
    <dbReference type="NCBI Taxonomy" id="1399860"/>
    <lineage>
        <taxon>Eukaryota</taxon>
        <taxon>Fungi</taxon>
        <taxon>Dikarya</taxon>
        <taxon>Ascomycota</taxon>
        <taxon>Pezizomycotina</taxon>
        <taxon>Sordariomycetes</taxon>
        <taxon>Hypocreomycetidae</taxon>
        <taxon>Hypocreales</taxon>
        <taxon>Ophiocordycipitaceae</taxon>
        <taxon>Ophiocordyceps</taxon>
    </lineage>
</organism>
<dbReference type="PROSITE" id="PS50850">
    <property type="entry name" value="MFS"/>
    <property type="match status" value="1"/>
</dbReference>
<keyword evidence="6 8" id="KW-0472">Membrane</keyword>
<comment type="subcellular location">
    <subcellularLocation>
        <location evidence="1">Membrane</location>
        <topology evidence="1">Multi-pass membrane protein</topology>
    </subcellularLocation>
</comment>
<dbReference type="EMBL" id="NJET01000041">
    <property type="protein sequence ID" value="PHH63859.1"/>
    <property type="molecule type" value="Genomic_DNA"/>
</dbReference>
<evidence type="ECO:0000256" key="3">
    <source>
        <dbReference type="ARBA" id="ARBA00022448"/>
    </source>
</evidence>
<dbReference type="Pfam" id="PF00083">
    <property type="entry name" value="Sugar_tr"/>
    <property type="match status" value="1"/>
</dbReference>
<evidence type="ECO:0000256" key="4">
    <source>
        <dbReference type="ARBA" id="ARBA00022692"/>
    </source>
</evidence>
<feature type="transmembrane region" description="Helical" evidence="8">
    <location>
        <begin position="174"/>
        <end position="197"/>
    </location>
</feature>
<keyword evidence="4 8" id="KW-0812">Transmembrane</keyword>
<evidence type="ECO:0000256" key="6">
    <source>
        <dbReference type="ARBA" id="ARBA00023136"/>
    </source>
</evidence>
<dbReference type="NCBIfam" id="TIGR00879">
    <property type="entry name" value="SP"/>
    <property type="match status" value="1"/>
</dbReference>
<feature type="transmembrane region" description="Helical" evidence="8">
    <location>
        <begin position="388"/>
        <end position="414"/>
    </location>
</feature>
<accession>A0A2C5XA33</accession>
<keyword evidence="5 8" id="KW-1133">Transmembrane helix</keyword>
<dbReference type="STRING" id="1399860.A0A2C5XA33"/>
<dbReference type="OrthoDB" id="6612291at2759"/>
<dbReference type="SUPFAM" id="SSF103473">
    <property type="entry name" value="MFS general substrate transporter"/>
    <property type="match status" value="1"/>
</dbReference>
<feature type="transmembrane region" description="Helical" evidence="8">
    <location>
        <begin position="140"/>
        <end position="162"/>
    </location>
</feature>
<comment type="caution">
    <text evidence="10">The sequence shown here is derived from an EMBL/GenBank/DDBJ whole genome shotgun (WGS) entry which is preliminary data.</text>
</comment>
<feature type="transmembrane region" description="Helical" evidence="8">
    <location>
        <begin position="38"/>
        <end position="63"/>
    </location>
</feature>
<evidence type="ECO:0000256" key="5">
    <source>
        <dbReference type="ARBA" id="ARBA00022989"/>
    </source>
</evidence>
<dbReference type="Proteomes" id="UP000226192">
    <property type="component" value="Unassembled WGS sequence"/>
</dbReference>
<evidence type="ECO:0000313" key="11">
    <source>
        <dbReference type="Proteomes" id="UP000226192"/>
    </source>
</evidence>
<dbReference type="AlphaFoldDB" id="A0A2C5XA33"/>
<feature type="transmembrane region" description="Helical" evidence="8">
    <location>
        <begin position="360"/>
        <end position="382"/>
    </location>
</feature>
<evidence type="ECO:0000256" key="1">
    <source>
        <dbReference type="ARBA" id="ARBA00004141"/>
    </source>
</evidence>
<evidence type="ECO:0000256" key="2">
    <source>
        <dbReference type="ARBA" id="ARBA00010992"/>
    </source>
</evidence>
<dbReference type="InterPro" id="IPR005828">
    <property type="entry name" value="MFS_sugar_transport-like"/>
</dbReference>
<evidence type="ECO:0000313" key="10">
    <source>
        <dbReference type="EMBL" id="PHH63859.1"/>
    </source>
</evidence>
<evidence type="ECO:0000256" key="7">
    <source>
        <dbReference type="RuleBase" id="RU003346"/>
    </source>
</evidence>
<protein>
    <recommendedName>
        <fullName evidence="9">Major facilitator superfamily (MFS) profile domain-containing protein</fullName>
    </recommendedName>
</protein>
<name>A0A2C5XA33_9HYPO</name>
<dbReference type="InterPro" id="IPR003663">
    <property type="entry name" value="Sugar/inositol_transpt"/>
</dbReference>